<dbReference type="Pfam" id="PF00023">
    <property type="entry name" value="Ank"/>
    <property type="match status" value="1"/>
</dbReference>
<dbReference type="SUPFAM" id="SSF48403">
    <property type="entry name" value="Ankyrin repeat"/>
    <property type="match status" value="1"/>
</dbReference>
<dbReference type="InterPro" id="IPR002110">
    <property type="entry name" value="Ankyrin_rpt"/>
</dbReference>
<sequence length="241" mass="27444">MLLEHRAKYTHLSFIDSILTMKGTNLLRMVVANAEARRAELDIHRDQGPAKPEEVKLSDRPLNTVKFAEKRNILHRLVQLDEPEGGQETEELIDYITRTEPGLINSKDAYGQTPVHLAVELRKMGTLRALLHAGHPDVGILDKEMLSAFDLAVRTSQLRWVQAFLGYPGLDLPALNALARPWYTPLLRAMALENWEIVEAMARHPGSVINVRTMRAAIRLMIDLDYERRWFDLIATIPIAR</sequence>
<dbReference type="Proteomes" id="UP000247810">
    <property type="component" value="Unassembled WGS sequence"/>
</dbReference>
<gene>
    <name evidence="1" type="ORF">BO71DRAFT_404703</name>
</gene>
<protein>
    <submittedName>
        <fullName evidence="1">Uncharacterized protein</fullName>
    </submittedName>
</protein>
<keyword evidence="2" id="KW-1185">Reference proteome</keyword>
<organism evidence="1 2">
    <name type="scientific">Aspergillus ellipticus CBS 707.79</name>
    <dbReference type="NCBI Taxonomy" id="1448320"/>
    <lineage>
        <taxon>Eukaryota</taxon>
        <taxon>Fungi</taxon>
        <taxon>Dikarya</taxon>
        <taxon>Ascomycota</taxon>
        <taxon>Pezizomycotina</taxon>
        <taxon>Eurotiomycetes</taxon>
        <taxon>Eurotiomycetidae</taxon>
        <taxon>Eurotiales</taxon>
        <taxon>Aspergillaceae</taxon>
        <taxon>Aspergillus</taxon>
        <taxon>Aspergillus subgen. Circumdati</taxon>
    </lineage>
</organism>
<evidence type="ECO:0000313" key="1">
    <source>
        <dbReference type="EMBL" id="PYH87388.1"/>
    </source>
</evidence>
<dbReference type="VEuPathDB" id="FungiDB:BO71DRAFT_404703"/>
<dbReference type="Gene3D" id="1.25.40.20">
    <property type="entry name" value="Ankyrin repeat-containing domain"/>
    <property type="match status" value="1"/>
</dbReference>
<reference evidence="1 2" key="1">
    <citation type="submission" date="2018-02" db="EMBL/GenBank/DDBJ databases">
        <title>The genomes of Aspergillus section Nigri reveals drivers in fungal speciation.</title>
        <authorList>
            <consortium name="DOE Joint Genome Institute"/>
            <person name="Vesth T.C."/>
            <person name="Nybo J."/>
            <person name="Theobald S."/>
            <person name="Brandl J."/>
            <person name="Frisvad J.C."/>
            <person name="Nielsen K.F."/>
            <person name="Lyhne E.K."/>
            <person name="Kogle M.E."/>
            <person name="Kuo A."/>
            <person name="Riley R."/>
            <person name="Clum A."/>
            <person name="Nolan M."/>
            <person name="Lipzen A."/>
            <person name="Salamov A."/>
            <person name="Henrissat B."/>
            <person name="Wiebenga A."/>
            <person name="De vries R.P."/>
            <person name="Grigoriev I.V."/>
            <person name="Mortensen U.H."/>
            <person name="Andersen M.R."/>
            <person name="Baker S.E."/>
        </authorList>
    </citation>
    <scope>NUCLEOTIDE SEQUENCE [LARGE SCALE GENOMIC DNA]</scope>
    <source>
        <strain evidence="1 2">CBS 707.79</strain>
    </source>
</reference>
<proteinExistence type="predicted"/>
<evidence type="ECO:0000313" key="2">
    <source>
        <dbReference type="Proteomes" id="UP000247810"/>
    </source>
</evidence>
<accession>A0A319DGX8</accession>
<dbReference type="OrthoDB" id="341259at2759"/>
<dbReference type="InterPro" id="IPR036770">
    <property type="entry name" value="Ankyrin_rpt-contain_sf"/>
</dbReference>
<name>A0A319DGX8_9EURO</name>
<dbReference type="AlphaFoldDB" id="A0A319DGX8"/>
<dbReference type="EMBL" id="KZ826264">
    <property type="protein sequence ID" value="PYH87388.1"/>
    <property type="molecule type" value="Genomic_DNA"/>
</dbReference>